<keyword evidence="3" id="KW-1133">Transmembrane helix</keyword>
<accession>A0AAV4WN93</accession>
<dbReference type="AlphaFoldDB" id="A0AAV4WN93"/>
<keyword evidence="4" id="KW-0472">Membrane</keyword>
<dbReference type="EMBL" id="BPLR01016426">
    <property type="protein sequence ID" value="GIY83783.1"/>
    <property type="molecule type" value="Genomic_DNA"/>
</dbReference>
<dbReference type="Proteomes" id="UP001054945">
    <property type="component" value="Unassembled WGS sequence"/>
</dbReference>
<keyword evidence="7" id="KW-1185">Reference proteome</keyword>
<protein>
    <submittedName>
        <fullName evidence="6">Solute carrier family 12 member 6</fullName>
    </submittedName>
</protein>
<organism evidence="6 7">
    <name type="scientific">Caerostris extrusa</name>
    <name type="common">Bark spider</name>
    <name type="synonym">Caerostris bankana</name>
    <dbReference type="NCBI Taxonomy" id="172846"/>
    <lineage>
        <taxon>Eukaryota</taxon>
        <taxon>Metazoa</taxon>
        <taxon>Ecdysozoa</taxon>
        <taxon>Arthropoda</taxon>
        <taxon>Chelicerata</taxon>
        <taxon>Arachnida</taxon>
        <taxon>Araneae</taxon>
        <taxon>Araneomorphae</taxon>
        <taxon>Entelegynae</taxon>
        <taxon>Araneoidea</taxon>
        <taxon>Araneidae</taxon>
        <taxon>Caerostris</taxon>
    </lineage>
</organism>
<evidence type="ECO:0000256" key="1">
    <source>
        <dbReference type="ARBA" id="ARBA00004141"/>
    </source>
</evidence>
<evidence type="ECO:0000256" key="3">
    <source>
        <dbReference type="ARBA" id="ARBA00022989"/>
    </source>
</evidence>
<comment type="subcellular location">
    <subcellularLocation>
        <location evidence="1">Membrane</location>
        <topology evidence="1">Multi-pass membrane protein</topology>
    </subcellularLocation>
</comment>
<dbReference type="GO" id="GO:0006884">
    <property type="term" value="P:cell volume homeostasis"/>
    <property type="evidence" value="ECO:0007669"/>
    <property type="project" value="TreeGrafter"/>
</dbReference>
<dbReference type="GO" id="GO:0007268">
    <property type="term" value="P:chemical synaptic transmission"/>
    <property type="evidence" value="ECO:0007669"/>
    <property type="project" value="TreeGrafter"/>
</dbReference>
<feature type="domain" description="SLC12A transporter C-terminal" evidence="5">
    <location>
        <begin position="97"/>
        <end position="168"/>
    </location>
</feature>
<evidence type="ECO:0000313" key="7">
    <source>
        <dbReference type="Proteomes" id="UP001054945"/>
    </source>
</evidence>
<comment type="caution">
    <text evidence="6">The sequence shown here is derived from an EMBL/GenBank/DDBJ whole genome shotgun (WGS) entry which is preliminary data.</text>
</comment>
<keyword evidence="2" id="KW-0812">Transmembrane</keyword>
<reference evidence="6 7" key="1">
    <citation type="submission" date="2021-06" db="EMBL/GenBank/DDBJ databases">
        <title>Caerostris extrusa draft genome.</title>
        <authorList>
            <person name="Kono N."/>
            <person name="Arakawa K."/>
        </authorList>
    </citation>
    <scope>NUCLEOTIDE SEQUENCE [LARGE SCALE GENOMIC DNA]</scope>
</reference>
<dbReference type="InterPro" id="IPR004842">
    <property type="entry name" value="SLC12A_fam"/>
</dbReference>
<dbReference type="PANTHER" id="PTHR11827:SF73">
    <property type="entry name" value="KAZACHOC, ISOFORM G"/>
    <property type="match status" value="1"/>
</dbReference>
<name>A0AAV4WN93_CAEEX</name>
<dbReference type="InterPro" id="IPR018491">
    <property type="entry name" value="SLC12_C"/>
</dbReference>
<dbReference type="GO" id="GO:0005886">
    <property type="term" value="C:plasma membrane"/>
    <property type="evidence" value="ECO:0007669"/>
    <property type="project" value="TreeGrafter"/>
</dbReference>
<gene>
    <name evidence="6" type="primary">SLC12A6</name>
    <name evidence="6" type="ORF">CEXT_576581</name>
</gene>
<dbReference type="GO" id="GO:0015379">
    <property type="term" value="F:potassium:chloride symporter activity"/>
    <property type="evidence" value="ECO:0007669"/>
    <property type="project" value="TreeGrafter"/>
</dbReference>
<dbReference type="GO" id="GO:0055075">
    <property type="term" value="P:potassium ion homeostasis"/>
    <property type="evidence" value="ECO:0007669"/>
    <property type="project" value="TreeGrafter"/>
</dbReference>
<dbReference type="GO" id="GO:0045202">
    <property type="term" value="C:synapse"/>
    <property type="evidence" value="ECO:0007669"/>
    <property type="project" value="GOC"/>
</dbReference>
<dbReference type="GO" id="GO:1990573">
    <property type="term" value="P:potassium ion import across plasma membrane"/>
    <property type="evidence" value="ECO:0007669"/>
    <property type="project" value="TreeGrafter"/>
</dbReference>
<evidence type="ECO:0000259" key="5">
    <source>
        <dbReference type="Pfam" id="PF03522"/>
    </source>
</evidence>
<dbReference type="Pfam" id="PF03522">
    <property type="entry name" value="SLC12"/>
    <property type="match status" value="2"/>
</dbReference>
<sequence>MYSEAQAAKLSLKRAMEEEKVKGFADVLVAKDLTEGICNLIQTAGLGGLKHNTVIMGWPYGWRQSADEKQWRVFFTVSASKNALLVPKGINLFPSSNDKVSGNIDVWWIVHDGGLLMLLPFLLKQHKTWKNCKLRIFTVAQLEDNSIQMKKDLAKFLYHLRIEAEVEVVEMVCFLILGMAHFCCRHAYWYTVLCLTRCRFPFFY</sequence>
<proteinExistence type="predicted"/>
<dbReference type="PANTHER" id="PTHR11827">
    <property type="entry name" value="SOLUTE CARRIER FAMILY 12, CATION COTRANSPORTERS"/>
    <property type="match status" value="1"/>
</dbReference>
<dbReference type="GO" id="GO:0055064">
    <property type="term" value="P:chloride ion homeostasis"/>
    <property type="evidence" value="ECO:0007669"/>
    <property type="project" value="TreeGrafter"/>
</dbReference>
<evidence type="ECO:0000256" key="4">
    <source>
        <dbReference type="ARBA" id="ARBA00023136"/>
    </source>
</evidence>
<evidence type="ECO:0000313" key="6">
    <source>
        <dbReference type="EMBL" id="GIY83783.1"/>
    </source>
</evidence>
<evidence type="ECO:0000256" key="2">
    <source>
        <dbReference type="ARBA" id="ARBA00022692"/>
    </source>
</evidence>
<feature type="domain" description="SLC12A transporter C-terminal" evidence="5">
    <location>
        <begin position="11"/>
        <end position="69"/>
    </location>
</feature>